<protein>
    <recommendedName>
        <fullName evidence="1">TrwC relaxase domain-containing protein</fullName>
    </recommendedName>
</protein>
<organism evidence="2 3">
    <name type="scientific">Brevibacterium paucivorans</name>
    <dbReference type="NCBI Taxonomy" id="170994"/>
    <lineage>
        <taxon>Bacteria</taxon>
        <taxon>Bacillati</taxon>
        <taxon>Actinomycetota</taxon>
        <taxon>Actinomycetes</taxon>
        <taxon>Micrococcales</taxon>
        <taxon>Brevibacteriaceae</taxon>
        <taxon>Brevibacterium</taxon>
    </lineage>
</organism>
<evidence type="ECO:0000313" key="2">
    <source>
        <dbReference type="EMBL" id="MBM7815476.1"/>
    </source>
</evidence>
<dbReference type="Pfam" id="PF08751">
    <property type="entry name" value="TrwC"/>
    <property type="match status" value="1"/>
</dbReference>
<sequence>MTVSMRVMSAGDGYTYLLSTVAAGDGDRSLSTPLTRYYAEAGTPPGRWLGSGVTALRNGEIAPGAQVSEAQLQLLVGMGRDPIAGVPLGRAYPVYSSTVERVADRVAQLDPSLGSG</sequence>
<proteinExistence type="predicted"/>
<keyword evidence="3" id="KW-1185">Reference proteome</keyword>
<gene>
    <name evidence="2" type="ORF">JOE56_000170</name>
</gene>
<dbReference type="SUPFAM" id="SSF55464">
    <property type="entry name" value="Origin of replication-binding domain, RBD-like"/>
    <property type="match status" value="1"/>
</dbReference>
<reference evidence="2 3" key="1">
    <citation type="submission" date="2021-01" db="EMBL/GenBank/DDBJ databases">
        <title>Sequencing the genomes of 1000 actinobacteria strains.</title>
        <authorList>
            <person name="Klenk H.-P."/>
        </authorList>
    </citation>
    <scope>NUCLEOTIDE SEQUENCE [LARGE SCALE GENOMIC DNA]</scope>
    <source>
        <strain evidence="2 3">DSM 13657</strain>
    </source>
</reference>
<feature type="domain" description="TrwC relaxase" evidence="1">
    <location>
        <begin position="10"/>
        <end position="100"/>
    </location>
</feature>
<evidence type="ECO:0000313" key="3">
    <source>
        <dbReference type="Proteomes" id="UP000809290"/>
    </source>
</evidence>
<dbReference type="Proteomes" id="UP000809290">
    <property type="component" value="Unassembled WGS sequence"/>
</dbReference>
<accession>A0ABS2SGU5</accession>
<comment type="caution">
    <text evidence="2">The sequence shown here is derived from an EMBL/GenBank/DDBJ whole genome shotgun (WGS) entry which is preliminary data.</text>
</comment>
<dbReference type="EMBL" id="JAFBCP010000001">
    <property type="protein sequence ID" value="MBM7815476.1"/>
    <property type="molecule type" value="Genomic_DNA"/>
</dbReference>
<dbReference type="InterPro" id="IPR014862">
    <property type="entry name" value="TrwC"/>
</dbReference>
<name>A0ABS2SGU5_9MICO</name>
<evidence type="ECO:0000259" key="1">
    <source>
        <dbReference type="Pfam" id="PF08751"/>
    </source>
</evidence>